<dbReference type="InterPro" id="IPR011257">
    <property type="entry name" value="DNA_glycosylase"/>
</dbReference>
<keyword evidence="7" id="KW-0456">Lyase</keyword>
<gene>
    <name evidence="14" type="ORF">BDZ94DRAFT_1207127</name>
</gene>
<dbReference type="InterPro" id="IPR003265">
    <property type="entry name" value="HhH-GPD_domain"/>
</dbReference>
<evidence type="ECO:0000256" key="1">
    <source>
        <dbReference type="ARBA" id="ARBA00004123"/>
    </source>
</evidence>
<evidence type="ECO:0000256" key="10">
    <source>
        <dbReference type="ARBA" id="ARBA00023295"/>
    </source>
</evidence>
<comment type="caution">
    <text evidence="14">The sequence shown here is derived from an EMBL/GenBank/DDBJ whole genome shotgun (WGS) entry which is preliminary data.</text>
</comment>
<organism evidence="14 15">
    <name type="scientific">Collybia nuda</name>
    <dbReference type="NCBI Taxonomy" id="64659"/>
    <lineage>
        <taxon>Eukaryota</taxon>
        <taxon>Fungi</taxon>
        <taxon>Dikarya</taxon>
        <taxon>Basidiomycota</taxon>
        <taxon>Agaricomycotina</taxon>
        <taxon>Agaricomycetes</taxon>
        <taxon>Agaricomycetidae</taxon>
        <taxon>Agaricales</taxon>
        <taxon>Tricholomatineae</taxon>
        <taxon>Clitocybaceae</taxon>
        <taxon>Collybia</taxon>
    </lineage>
</organism>
<evidence type="ECO:0000313" key="15">
    <source>
        <dbReference type="Proteomes" id="UP000807353"/>
    </source>
</evidence>
<dbReference type="GO" id="GO:0006285">
    <property type="term" value="P:base-excision repair, AP site formation"/>
    <property type="evidence" value="ECO:0007669"/>
    <property type="project" value="TreeGrafter"/>
</dbReference>
<feature type="domain" description="HhH-GPD" evidence="13">
    <location>
        <begin position="145"/>
        <end position="329"/>
    </location>
</feature>
<evidence type="ECO:0000256" key="8">
    <source>
        <dbReference type="ARBA" id="ARBA00023242"/>
    </source>
</evidence>
<sequence length="391" mass="43437">MMNVSPWQSVTLPVSQLALSAVLKCGQSFRWTVHTVDNDDSDTDDSPSPGPEYRLCLRDRVICLRQSPTTLFYKDVRPESQTTPSSSSSSSLAWLNDYFQLHIDLVALYSTWSTRDPVFAAIQSRFPGIRILRQDPWETLVSFICSSNNNISRITNMVHALCRHYSPALLQLPDDPHPYHPFPPPAALTASSVPDTLRALGFGYRANFIHRTAKLLVDTHGPGPAPEAFLHTLRTADTDHARVELLKFIGVGRKVADCVLLMSLDKHHVVPVDTHVHQIAVKHYGLKSAATTANKINMTPKLYDELSSHLFSLWGNHAGWAHSVLFTADLRSFSSYGLKSPTSPSASPAKRKRNSPKSVKDEVVSLGSLPDMATSLDVLSLAERVKRRRRA</sequence>
<dbReference type="Gene3D" id="1.10.1670.10">
    <property type="entry name" value="Helix-hairpin-Helix base-excision DNA repair enzymes (C-terminal)"/>
    <property type="match status" value="1"/>
</dbReference>
<dbReference type="OrthoDB" id="238681at2759"/>
<evidence type="ECO:0000256" key="6">
    <source>
        <dbReference type="ARBA" id="ARBA00023204"/>
    </source>
</evidence>
<dbReference type="CDD" id="cd00056">
    <property type="entry name" value="ENDO3c"/>
    <property type="match status" value="1"/>
</dbReference>
<dbReference type="Gene3D" id="1.10.340.30">
    <property type="entry name" value="Hypothetical protein, domain 2"/>
    <property type="match status" value="1"/>
</dbReference>
<evidence type="ECO:0000256" key="12">
    <source>
        <dbReference type="SAM" id="MobiDB-lite"/>
    </source>
</evidence>
<dbReference type="Proteomes" id="UP000807353">
    <property type="component" value="Unassembled WGS sequence"/>
</dbReference>
<proteinExistence type="inferred from homology"/>
<keyword evidence="15" id="KW-1185">Reference proteome</keyword>
<evidence type="ECO:0000256" key="9">
    <source>
        <dbReference type="ARBA" id="ARBA00023268"/>
    </source>
</evidence>
<keyword evidence="4" id="KW-0227">DNA damage</keyword>
<name>A0A9P5YH33_9AGAR</name>
<comment type="similarity">
    <text evidence="2">Belongs to the type-1 OGG1 family.</text>
</comment>
<keyword evidence="5" id="KW-0378">Hydrolase</keyword>
<keyword evidence="10" id="KW-0326">Glycosidase</keyword>
<reference evidence="14" key="1">
    <citation type="submission" date="2020-11" db="EMBL/GenBank/DDBJ databases">
        <authorList>
            <consortium name="DOE Joint Genome Institute"/>
            <person name="Ahrendt S."/>
            <person name="Riley R."/>
            <person name="Andreopoulos W."/>
            <person name="Labutti K."/>
            <person name="Pangilinan J."/>
            <person name="Ruiz-Duenas F.J."/>
            <person name="Barrasa J.M."/>
            <person name="Sanchez-Garcia M."/>
            <person name="Camarero S."/>
            <person name="Miyauchi S."/>
            <person name="Serrano A."/>
            <person name="Linde D."/>
            <person name="Babiker R."/>
            <person name="Drula E."/>
            <person name="Ayuso-Fernandez I."/>
            <person name="Pacheco R."/>
            <person name="Padilla G."/>
            <person name="Ferreira P."/>
            <person name="Barriuso J."/>
            <person name="Kellner H."/>
            <person name="Castanera R."/>
            <person name="Alfaro M."/>
            <person name="Ramirez L."/>
            <person name="Pisabarro A.G."/>
            <person name="Kuo A."/>
            <person name="Tritt A."/>
            <person name="Lipzen A."/>
            <person name="He G."/>
            <person name="Yan M."/>
            <person name="Ng V."/>
            <person name="Cullen D."/>
            <person name="Martin F."/>
            <person name="Rosso M.-N."/>
            <person name="Henrissat B."/>
            <person name="Hibbett D."/>
            <person name="Martinez A.T."/>
            <person name="Grigoriev I.V."/>
        </authorList>
    </citation>
    <scope>NUCLEOTIDE SEQUENCE</scope>
    <source>
        <strain evidence="14">CBS 247.69</strain>
    </source>
</reference>
<comment type="subcellular location">
    <subcellularLocation>
        <location evidence="1">Nucleus</location>
    </subcellularLocation>
</comment>
<dbReference type="EC" id="4.2.99.18" evidence="3"/>
<dbReference type="GO" id="GO:0005634">
    <property type="term" value="C:nucleus"/>
    <property type="evidence" value="ECO:0007669"/>
    <property type="project" value="UniProtKB-SubCell"/>
</dbReference>
<dbReference type="SMART" id="SM00478">
    <property type="entry name" value="ENDO3c"/>
    <property type="match status" value="1"/>
</dbReference>
<dbReference type="EMBL" id="MU150230">
    <property type="protein sequence ID" value="KAF9469159.1"/>
    <property type="molecule type" value="Genomic_DNA"/>
</dbReference>
<dbReference type="SUPFAM" id="SSF48150">
    <property type="entry name" value="DNA-glycosylase"/>
    <property type="match status" value="1"/>
</dbReference>
<evidence type="ECO:0000256" key="2">
    <source>
        <dbReference type="ARBA" id="ARBA00010679"/>
    </source>
</evidence>
<evidence type="ECO:0000313" key="14">
    <source>
        <dbReference type="EMBL" id="KAF9469159.1"/>
    </source>
</evidence>
<dbReference type="Pfam" id="PF00730">
    <property type="entry name" value="HhH-GPD"/>
    <property type="match status" value="1"/>
</dbReference>
<evidence type="ECO:0000256" key="4">
    <source>
        <dbReference type="ARBA" id="ARBA00022763"/>
    </source>
</evidence>
<feature type="region of interest" description="Disordered" evidence="12">
    <location>
        <begin position="339"/>
        <end position="363"/>
    </location>
</feature>
<evidence type="ECO:0000256" key="11">
    <source>
        <dbReference type="ARBA" id="ARBA00044632"/>
    </source>
</evidence>
<dbReference type="GO" id="GO:0034039">
    <property type="term" value="F:8-oxo-7,8-dihydroguanine DNA N-glycosylase activity"/>
    <property type="evidence" value="ECO:0007669"/>
    <property type="project" value="TreeGrafter"/>
</dbReference>
<dbReference type="InterPro" id="IPR052054">
    <property type="entry name" value="Oxidative_DNA_repair_enzyme"/>
</dbReference>
<evidence type="ECO:0000256" key="3">
    <source>
        <dbReference type="ARBA" id="ARBA00012720"/>
    </source>
</evidence>
<evidence type="ECO:0000256" key="7">
    <source>
        <dbReference type="ARBA" id="ARBA00023239"/>
    </source>
</evidence>
<dbReference type="Gene3D" id="3.30.310.40">
    <property type="match status" value="1"/>
</dbReference>
<keyword evidence="6" id="KW-0234">DNA repair</keyword>
<evidence type="ECO:0000259" key="13">
    <source>
        <dbReference type="SMART" id="SM00478"/>
    </source>
</evidence>
<accession>A0A9P5YH33</accession>
<dbReference type="InterPro" id="IPR012904">
    <property type="entry name" value="OGG_N"/>
</dbReference>
<dbReference type="Pfam" id="PF07934">
    <property type="entry name" value="OGG_N"/>
    <property type="match status" value="1"/>
</dbReference>
<dbReference type="GO" id="GO:0140078">
    <property type="term" value="F:class I DNA-(apurinic or apyrimidinic site) endonuclease activity"/>
    <property type="evidence" value="ECO:0007669"/>
    <property type="project" value="UniProtKB-EC"/>
</dbReference>
<dbReference type="InterPro" id="IPR023170">
    <property type="entry name" value="HhH_base_excis_C"/>
</dbReference>
<dbReference type="GO" id="GO:0003684">
    <property type="term" value="F:damaged DNA binding"/>
    <property type="evidence" value="ECO:0007669"/>
    <property type="project" value="InterPro"/>
</dbReference>
<comment type="catalytic activity">
    <reaction evidence="11">
        <text>2'-deoxyribonucleotide-(2'-deoxyribose 5'-phosphate)-2'-deoxyribonucleotide-DNA = a 3'-end 2'-deoxyribonucleotide-(2,3-dehydro-2,3-deoxyribose 5'-phosphate)-DNA + a 5'-end 5'-phospho-2'-deoxyribonucleoside-DNA + H(+)</text>
        <dbReference type="Rhea" id="RHEA:66592"/>
        <dbReference type="Rhea" id="RHEA-COMP:13180"/>
        <dbReference type="Rhea" id="RHEA-COMP:16897"/>
        <dbReference type="Rhea" id="RHEA-COMP:17067"/>
        <dbReference type="ChEBI" id="CHEBI:15378"/>
        <dbReference type="ChEBI" id="CHEBI:136412"/>
        <dbReference type="ChEBI" id="CHEBI:157695"/>
        <dbReference type="ChEBI" id="CHEBI:167181"/>
        <dbReference type="EC" id="4.2.99.18"/>
    </reaction>
</comment>
<dbReference type="PANTHER" id="PTHR10242:SF2">
    <property type="entry name" value="N-GLYCOSYLASE_DNA LYASE"/>
    <property type="match status" value="1"/>
</dbReference>
<keyword evidence="9" id="KW-0511">Multifunctional enzyme</keyword>
<dbReference type="SUPFAM" id="SSF55945">
    <property type="entry name" value="TATA-box binding protein-like"/>
    <property type="match status" value="1"/>
</dbReference>
<dbReference type="FunFam" id="1.10.1670.10:FF:000005">
    <property type="entry name" value="N-glycosylase/DNA lyase OGG1"/>
    <property type="match status" value="1"/>
</dbReference>
<dbReference type="PANTHER" id="PTHR10242">
    <property type="entry name" value="8-OXOGUANINE DNA GLYCOSYLASE"/>
    <property type="match status" value="1"/>
</dbReference>
<keyword evidence="8" id="KW-0539">Nucleus</keyword>
<evidence type="ECO:0000256" key="5">
    <source>
        <dbReference type="ARBA" id="ARBA00022801"/>
    </source>
</evidence>
<dbReference type="GO" id="GO:0006289">
    <property type="term" value="P:nucleotide-excision repair"/>
    <property type="evidence" value="ECO:0007669"/>
    <property type="project" value="InterPro"/>
</dbReference>
<protein>
    <recommendedName>
        <fullName evidence="3">DNA-(apurinic or apyrimidinic site) lyase</fullName>
        <ecNumber evidence="3">4.2.99.18</ecNumber>
    </recommendedName>
</protein>
<dbReference type="AlphaFoldDB" id="A0A9P5YH33"/>